<name>A0A7W5K0I7_9GAMM</name>
<organism evidence="1 2">
    <name type="scientific">Halomonas campaniensis</name>
    <dbReference type="NCBI Taxonomy" id="213554"/>
    <lineage>
        <taxon>Bacteria</taxon>
        <taxon>Pseudomonadati</taxon>
        <taxon>Pseudomonadota</taxon>
        <taxon>Gammaproteobacteria</taxon>
        <taxon>Oceanospirillales</taxon>
        <taxon>Halomonadaceae</taxon>
        <taxon>Halomonas</taxon>
    </lineage>
</organism>
<dbReference type="Proteomes" id="UP000553442">
    <property type="component" value="Unassembled WGS sequence"/>
</dbReference>
<evidence type="ECO:0000313" key="1">
    <source>
        <dbReference type="EMBL" id="MBB3329698.1"/>
    </source>
</evidence>
<dbReference type="RefSeq" id="WP_183329784.1">
    <property type="nucleotide sequence ID" value="NZ_JACHZF010000003.1"/>
</dbReference>
<dbReference type="EMBL" id="JACHZF010000003">
    <property type="protein sequence ID" value="MBB3329698.1"/>
    <property type="molecule type" value="Genomic_DNA"/>
</dbReference>
<evidence type="ECO:0000313" key="2">
    <source>
        <dbReference type="Proteomes" id="UP000553442"/>
    </source>
</evidence>
<dbReference type="AlphaFoldDB" id="A0A7W5K0I7"/>
<protein>
    <submittedName>
        <fullName evidence="1">Uncharacterized protein</fullName>
    </submittedName>
</protein>
<proteinExistence type="predicted"/>
<sequence>MKAGMRHPGKWLGGLWPALLLVAGTALAAEGITGYGSAELGMSPEQVRERLAQDGVTEVTEARTDDGDLVIDGRLGGDPAAGAPAAGAPAVETDLRYVFPAGSDRLALVVAFHPEVEDHAAVKARLIAEHGQPWEEEMAEWWLEQLAEGMPQPPVALTAWGGGEAQRDRFVRLWTFEEYLSVETLDTRLLAGQE</sequence>
<gene>
    <name evidence="1" type="ORF">BDK63_000538</name>
</gene>
<reference evidence="1 2" key="1">
    <citation type="submission" date="2020-08" db="EMBL/GenBank/DDBJ databases">
        <title>Genomic Encyclopedia of Archaeal and Bacterial Type Strains, Phase II (KMG-II): from individual species to whole genera.</title>
        <authorList>
            <person name="Goeker M."/>
        </authorList>
    </citation>
    <scope>NUCLEOTIDE SEQUENCE [LARGE SCALE GENOMIC DNA]</scope>
    <source>
        <strain evidence="1 2">5AG</strain>
    </source>
</reference>
<accession>A0A7W5K0I7</accession>
<comment type="caution">
    <text evidence="1">The sequence shown here is derived from an EMBL/GenBank/DDBJ whole genome shotgun (WGS) entry which is preliminary data.</text>
</comment>
<keyword evidence="2" id="KW-1185">Reference proteome</keyword>